<dbReference type="InParanoid" id="A0A3N7ENN3"/>
<dbReference type="Proteomes" id="UP000006729">
    <property type="component" value="Chromosome 3"/>
</dbReference>
<organism evidence="1 2">
    <name type="scientific">Populus trichocarpa</name>
    <name type="common">Western balsam poplar</name>
    <name type="synonym">Populus balsamifera subsp. trichocarpa</name>
    <dbReference type="NCBI Taxonomy" id="3694"/>
    <lineage>
        <taxon>Eukaryota</taxon>
        <taxon>Viridiplantae</taxon>
        <taxon>Streptophyta</taxon>
        <taxon>Embryophyta</taxon>
        <taxon>Tracheophyta</taxon>
        <taxon>Spermatophyta</taxon>
        <taxon>Magnoliopsida</taxon>
        <taxon>eudicotyledons</taxon>
        <taxon>Gunneridae</taxon>
        <taxon>Pentapetalae</taxon>
        <taxon>rosids</taxon>
        <taxon>fabids</taxon>
        <taxon>Malpighiales</taxon>
        <taxon>Salicaceae</taxon>
        <taxon>Saliceae</taxon>
        <taxon>Populus</taxon>
    </lineage>
</organism>
<name>A0A3N7ENN3_POPTR</name>
<dbReference type="AlphaFoldDB" id="A0A3N7ENN3"/>
<proteinExistence type="predicted"/>
<accession>A0A3N7ENN3</accession>
<sequence>MGSSRTNVERLSKSFLTTQRNIRKFMGPISFTRNLSPSGTAWTGRYFTQTKTTIERMAGRFVIKWEKMWGTLLASSE</sequence>
<keyword evidence="2" id="KW-1185">Reference proteome</keyword>
<dbReference type="EMBL" id="CM009292">
    <property type="protein sequence ID" value="RQO88196.1"/>
    <property type="molecule type" value="Genomic_DNA"/>
</dbReference>
<gene>
    <name evidence="1" type="ORF">POPTR_003G109850</name>
</gene>
<protein>
    <submittedName>
        <fullName evidence="1">Uncharacterized protein</fullName>
    </submittedName>
</protein>
<evidence type="ECO:0000313" key="1">
    <source>
        <dbReference type="EMBL" id="RQO88196.1"/>
    </source>
</evidence>
<reference evidence="1 2" key="1">
    <citation type="journal article" date="2006" name="Science">
        <title>The genome of black cottonwood, Populus trichocarpa (Torr. &amp; Gray).</title>
        <authorList>
            <person name="Tuskan G.A."/>
            <person name="Difazio S."/>
            <person name="Jansson S."/>
            <person name="Bohlmann J."/>
            <person name="Grigoriev I."/>
            <person name="Hellsten U."/>
            <person name="Putnam N."/>
            <person name="Ralph S."/>
            <person name="Rombauts S."/>
            <person name="Salamov A."/>
            <person name="Schein J."/>
            <person name="Sterck L."/>
            <person name="Aerts A."/>
            <person name="Bhalerao R.R."/>
            <person name="Bhalerao R.P."/>
            <person name="Blaudez D."/>
            <person name="Boerjan W."/>
            <person name="Brun A."/>
            <person name="Brunner A."/>
            <person name="Busov V."/>
            <person name="Campbell M."/>
            <person name="Carlson J."/>
            <person name="Chalot M."/>
            <person name="Chapman J."/>
            <person name="Chen G.L."/>
            <person name="Cooper D."/>
            <person name="Coutinho P.M."/>
            <person name="Couturier J."/>
            <person name="Covert S."/>
            <person name="Cronk Q."/>
            <person name="Cunningham R."/>
            <person name="Davis J."/>
            <person name="Degroeve S."/>
            <person name="Dejardin A."/>
            <person name="Depamphilis C."/>
            <person name="Detter J."/>
            <person name="Dirks B."/>
            <person name="Dubchak I."/>
            <person name="Duplessis S."/>
            <person name="Ehlting J."/>
            <person name="Ellis B."/>
            <person name="Gendler K."/>
            <person name="Goodstein D."/>
            <person name="Gribskov M."/>
            <person name="Grimwood J."/>
            <person name="Groover A."/>
            <person name="Gunter L."/>
            <person name="Hamberger B."/>
            <person name="Heinze B."/>
            <person name="Helariutta Y."/>
            <person name="Henrissat B."/>
            <person name="Holligan D."/>
            <person name="Holt R."/>
            <person name="Huang W."/>
            <person name="Islam-Faridi N."/>
            <person name="Jones S."/>
            <person name="Jones-Rhoades M."/>
            <person name="Jorgensen R."/>
            <person name="Joshi C."/>
            <person name="Kangasjarvi J."/>
            <person name="Karlsson J."/>
            <person name="Kelleher C."/>
            <person name="Kirkpatrick R."/>
            <person name="Kirst M."/>
            <person name="Kohler A."/>
            <person name="Kalluri U."/>
            <person name="Larimer F."/>
            <person name="Leebens-Mack J."/>
            <person name="Leple J.C."/>
            <person name="Locascio P."/>
            <person name="Lou Y."/>
            <person name="Lucas S."/>
            <person name="Martin F."/>
            <person name="Montanini B."/>
            <person name="Napoli C."/>
            <person name="Nelson D.R."/>
            <person name="Nelson C."/>
            <person name="Nieminen K."/>
            <person name="Nilsson O."/>
            <person name="Pereda V."/>
            <person name="Peter G."/>
            <person name="Philippe R."/>
            <person name="Pilate G."/>
            <person name="Poliakov A."/>
            <person name="Razumovskaya J."/>
            <person name="Richardson P."/>
            <person name="Rinaldi C."/>
            <person name="Ritland K."/>
            <person name="Rouze P."/>
            <person name="Ryaboy D."/>
            <person name="Schmutz J."/>
            <person name="Schrader J."/>
            <person name="Segerman B."/>
            <person name="Shin H."/>
            <person name="Siddiqui A."/>
            <person name="Sterky F."/>
            <person name="Terry A."/>
            <person name="Tsai C.J."/>
            <person name="Uberbacher E."/>
            <person name="Unneberg P."/>
            <person name="Vahala J."/>
            <person name="Wall K."/>
            <person name="Wessler S."/>
            <person name="Yang G."/>
            <person name="Yin T."/>
            <person name="Douglas C."/>
            <person name="Marra M."/>
            <person name="Sandberg G."/>
            <person name="Van de Peer Y."/>
            <person name="Rokhsar D."/>
        </authorList>
    </citation>
    <scope>NUCLEOTIDE SEQUENCE [LARGE SCALE GENOMIC DNA]</scope>
    <source>
        <strain evidence="2">cv. Nisqually</strain>
    </source>
</reference>
<evidence type="ECO:0000313" key="2">
    <source>
        <dbReference type="Proteomes" id="UP000006729"/>
    </source>
</evidence>